<accession>A0A2W7IRW5</accession>
<dbReference type="RefSeq" id="WP_111399360.1">
    <property type="nucleotide sequence ID" value="NZ_QKYU01000019.1"/>
</dbReference>
<sequence length="287" mass="30349">MLRRPLLALAVAALSAVPAWSQTSPVAATAPAPRVAGVAIAGSEALAPHRAAYNLVLEHVRERSQVRSAKGAMLFEVADACEGWATRQRLTMTLTDSQGNDVETSSDYSTYESKDGRQLRFSMVQSSQGAVSNRIAGTAELQADGSGTVTYTEPTEKTEPLTPGTLLPMLHTLRAIQLARGDGRLLSVPLFDGTTEDGAQDSTTIVAGWSGPQANERFPPLAPLASGRMRIAFFSHTNTNGGGASAPDYEVGLRYYENGVADELSMDFGDFTMGGQLAELVILPSGC</sequence>
<dbReference type="Pfam" id="PF08904">
    <property type="entry name" value="EipB_like"/>
    <property type="match status" value="1"/>
</dbReference>
<gene>
    <name evidence="2" type="ORF">C8P66_11979</name>
</gene>
<keyword evidence="1" id="KW-0732">Signal</keyword>
<dbReference type="OrthoDB" id="9815514at2"/>
<comment type="caution">
    <text evidence="2">The sequence shown here is derived from an EMBL/GenBank/DDBJ whole genome shotgun (WGS) entry which is preliminary data.</text>
</comment>
<dbReference type="AlphaFoldDB" id="A0A2W7IRW5"/>
<proteinExistence type="predicted"/>
<organism evidence="2 3">
    <name type="scientific">Humitalea rosea</name>
    <dbReference type="NCBI Taxonomy" id="990373"/>
    <lineage>
        <taxon>Bacteria</taxon>
        <taxon>Pseudomonadati</taxon>
        <taxon>Pseudomonadota</taxon>
        <taxon>Alphaproteobacteria</taxon>
        <taxon>Acetobacterales</taxon>
        <taxon>Roseomonadaceae</taxon>
        <taxon>Humitalea</taxon>
    </lineage>
</organism>
<name>A0A2W7IRW5_9PROT</name>
<evidence type="ECO:0000256" key="1">
    <source>
        <dbReference type="SAM" id="SignalP"/>
    </source>
</evidence>
<dbReference type="EMBL" id="QKYU01000019">
    <property type="protein sequence ID" value="PZW42187.1"/>
    <property type="molecule type" value="Genomic_DNA"/>
</dbReference>
<dbReference type="InterPro" id="IPR015000">
    <property type="entry name" value="EipB-like"/>
</dbReference>
<protein>
    <submittedName>
        <fullName evidence="2">Uncharacterized protein DUF1849</fullName>
    </submittedName>
</protein>
<evidence type="ECO:0000313" key="3">
    <source>
        <dbReference type="Proteomes" id="UP000249688"/>
    </source>
</evidence>
<keyword evidence="3" id="KW-1185">Reference proteome</keyword>
<dbReference type="Proteomes" id="UP000249688">
    <property type="component" value="Unassembled WGS sequence"/>
</dbReference>
<evidence type="ECO:0000313" key="2">
    <source>
        <dbReference type="EMBL" id="PZW42187.1"/>
    </source>
</evidence>
<feature type="chain" id="PRO_5016154042" evidence="1">
    <location>
        <begin position="22"/>
        <end position="287"/>
    </location>
</feature>
<reference evidence="2 3" key="1">
    <citation type="submission" date="2018-06" db="EMBL/GenBank/DDBJ databases">
        <title>Genomic Encyclopedia of Archaeal and Bacterial Type Strains, Phase II (KMG-II): from individual species to whole genera.</title>
        <authorList>
            <person name="Goeker M."/>
        </authorList>
    </citation>
    <scope>NUCLEOTIDE SEQUENCE [LARGE SCALE GENOMIC DNA]</scope>
    <source>
        <strain evidence="2 3">DSM 24525</strain>
    </source>
</reference>
<feature type="signal peptide" evidence="1">
    <location>
        <begin position="1"/>
        <end position="21"/>
    </location>
</feature>